<accession>A0A2D0N2D1</accession>
<feature type="transmembrane region" description="Helical" evidence="9">
    <location>
        <begin position="21"/>
        <end position="43"/>
    </location>
</feature>
<comment type="subcellular location">
    <subcellularLocation>
        <location evidence="1">Cell inner membrane</location>
        <topology evidence="1">Multi-pass membrane protein</topology>
    </subcellularLocation>
</comment>
<gene>
    <name evidence="11" type="ORF">CRP01_30900</name>
</gene>
<dbReference type="GO" id="GO:0005886">
    <property type="term" value="C:plasma membrane"/>
    <property type="evidence" value="ECO:0007669"/>
    <property type="project" value="UniProtKB-SubCell"/>
</dbReference>
<proteinExistence type="inferred from homology"/>
<evidence type="ECO:0000259" key="10">
    <source>
        <dbReference type="Pfam" id="PF04290"/>
    </source>
</evidence>
<feature type="transmembrane region" description="Helical" evidence="9">
    <location>
        <begin position="134"/>
        <end position="152"/>
    </location>
</feature>
<name>A0A2D0N2D1_FLAN2</name>
<feature type="transmembrane region" description="Helical" evidence="9">
    <location>
        <begin position="91"/>
        <end position="114"/>
    </location>
</feature>
<keyword evidence="2" id="KW-0813">Transport</keyword>
<dbReference type="InterPro" id="IPR007387">
    <property type="entry name" value="TRAP_DctQ"/>
</dbReference>
<protein>
    <recommendedName>
        <fullName evidence="10">Tripartite ATP-independent periplasmic transporters DctQ component domain-containing protein</fullName>
    </recommendedName>
</protein>
<evidence type="ECO:0000256" key="4">
    <source>
        <dbReference type="ARBA" id="ARBA00022519"/>
    </source>
</evidence>
<comment type="similarity">
    <text evidence="8">Belongs to the TRAP transporter small permease family.</text>
</comment>
<dbReference type="InterPro" id="IPR055348">
    <property type="entry name" value="DctQ"/>
</dbReference>
<evidence type="ECO:0000256" key="9">
    <source>
        <dbReference type="SAM" id="Phobius"/>
    </source>
</evidence>
<dbReference type="AlphaFoldDB" id="A0A2D0N2D1"/>
<dbReference type="PANTHER" id="PTHR35011">
    <property type="entry name" value="2,3-DIKETO-L-GULONATE TRAP TRANSPORTER SMALL PERMEASE PROTEIN YIAM"/>
    <property type="match status" value="1"/>
</dbReference>
<keyword evidence="3" id="KW-1003">Cell membrane</keyword>
<evidence type="ECO:0000256" key="3">
    <source>
        <dbReference type="ARBA" id="ARBA00022475"/>
    </source>
</evidence>
<dbReference type="OrthoDB" id="9795655at2"/>
<sequence>MQGLQKIVDGINRINERIGRAVSWLTTGLVVLVVTDVIFRYLFNTTKAWTIELEWHLFALIFLLGSGYAFKHDRHVRVDLFYSRFGKRDQAMVNLVGGLIFLVPWCILVIYSSWGYAMQSFRIGEGSPDPGGLPALYVIKFGITVGVFLLLLQGIANILQSYLEIKEASSETTE</sequence>
<dbReference type="PANTHER" id="PTHR35011:SF4">
    <property type="entry name" value="SLL1102 PROTEIN"/>
    <property type="match status" value="1"/>
</dbReference>
<keyword evidence="4" id="KW-0997">Cell inner membrane</keyword>
<organism evidence="11 12">
    <name type="scientific">Flavilitoribacter nigricans (strain ATCC 23147 / DSM 23189 / NBRC 102662 / NCIMB 1420 / SS-2)</name>
    <name type="common">Lewinella nigricans</name>
    <dbReference type="NCBI Taxonomy" id="1122177"/>
    <lineage>
        <taxon>Bacteria</taxon>
        <taxon>Pseudomonadati</taxon>
        <taxon>Bacteroidota</taxon>
        <taxon>Saprospiria</taxon>
        <taxon>Saprospirales</taxon>
        <taxon>Lewinellaceae</taxon>
        <taxon>Flavilitoribacter</taxon>
    </lineage>
</organism>
<keyword evidence="12" id="KW-1185">Reference proteome</keyword>
<evidence type="ECO:0000256" key="5">
    <source>
        <dbReference type="ARBA" id="ARBA00022692"/>
    </source>
</evidence>
<evidence type="ECO:0000313" key="12">
    <source>
        <dbReference type="Proteomes" id="UP000223913"/>
    </source>
</evidence>
<reference evidence="11 12" key="1">
    <citation type="submission" date="2017-10" db="EMBL/GenBank/DDBJ databases">
        <title>The draft genome sequence of Lewinella nigricans NBRC 102662.</title>
        <authorList>
            <person name="Wang K."/>
        </authorList>
    </citation>
    <scope>NUCLEOTIDE SEQUENCE [LARGE SCALE GENOMIC DNA]</scope>
    <source>
        <strain evidence="11 12">NBRC 102662</strain>
    </source>
</reference>
<evidence type="ECO:0000256" key="7">
    <source>
        <dbReference type="ARBA" id="ARBA00023136"/>
    </source>
</evidence>
<evidence type="ECO:0000256" key="6">
    <source>
        <dbReference type="ARBA" id="ARBA00022989"/>
    </source>
</evidence>
<evidence type="ECO:0000256" key="2">
    <source>
        <dbReference type="ARBA" id="ARBA00022448"/>
    </source>
</evidence>
<evidence type="ECO:0000313" key="11">
    <source>
        <dbReference type="EMBL" id="PHN02607.1"/>
    </source>
</evidence>
<dbReference type="Pfam" id="PF04290">
    <property type="entry name" value="DctQ"/>
    <property type="match status" value="1"/>
</dbReference>
<dbReference type="EMBL" id="PDUD01000038">
    <property type="protein sequence ID" value="PHN02607.1"/>
    <property type="molecule type" value="Genomic_DNA"/>
</dbReference>
<feature type="domain" description="Tripartite ATP-independent periplasmic transporters DctQ component" evidence="10">
    <location>
        <begin position="29"/>
        <end position="161"/>
    </location>
</feature>
<keyword evidence="6 9" id="KW-1133">Transmembrane helix</keyword>
<dbReference type="Proteomes" id="UP000223913">
    <property type="component" value="Unassembled WGS sequence"/>
</dbReference>
<evidence type="ECO:0000256" key="1">
    <source>
        <dbReference type="ARBA" id="ARBA00004429"/>
    </source>
</evidence>
<keyword evidence="7 9" id="KW-0472">Membrane</keyword>
<keyword evidence="5 9" id="KW-0812">Transmembrane</keyword>
<comment type="caution">
    <text evidence="11">The sequence shown here is derived from an EMBL/GenBank/DDBJ whole genome shotgun (WGS) entry which is preliminary data.</text>
</comment>
<feature type="transmembrane region" description="Helical" evidence="9">
    <location>
        <begin position="55"/>
        <end position="70"/>
    </location>
</feature>
<evidence type="ECO:0000256" key="8">
    <source>
        <dbReference type="ARBA" id="ARBA00038436"/>
    </source>
</evidence>